<feature type="compositionally biased region" description="Basic and acidic residues" evidence="6">
    <location>
        <begin position="251"/>
        <end position="268"/>
    </location>
</feature>
<dbReference type="CDD" id="cd15489">
    <property type="entry name" value="PHD_SF"/>
    <property type="match status" value="1"/>
</dbReference>
<keyword evidence="2" id="KW-0863">Zinc-finger</keyword>
<evidence type="ECO:0000313" key="9">
    <source>
        <dbReference type="Proteomes" id="UP001153555"/>
    </source>
</evidence>
<dbReference type="PANTHER" id="PTHR33304">
    <property type="match status" value="1"/>
</dbReference>
<dbReference type="GO" id="GO:0034244">
    <property type="term" value="P:negative regulation of transcription elongation by RNA polymerase II"/>
    <property type="evidence" value="ECO:0007669"/>
    <property type="project" value="InterPro"/>
</dbReference>
<keyword evidence="4" id="KW-0805">Transcription regulation</keyword>
<dbReference type="Gene3D" id="3.30.40.10">
    <property type="entry name" value="Zinc/RING finger domain, C3HC4 (zinc finger)"/>
    <property type="match status" value="1"/>
</dbReference>
<feature type="compositionally biased region" description="Basic and acidic residues" evidence="6">
    <location>
        <begin position="276"/>
        <end position="285"/>
    </location>
</feature>
<dbReference type="InterPro" id="IPR056280">
    <property type="entry name" value="AIPP2-like_SPOC"/>
</dbReference>
<evidence type="ECO:0000313" key="8">
    <source>
        <dbReference type="EMBL" id="CAA0831656.1"/>
    </source>
</evidence>
<feature type="compositionally biased region" description="Basic residues" evidence="6">
    <location>
        <begin position="332"/>
        <end position="348"/>
    </location>
</feature>
<dbReference type="InterPro" id="IPR019786">
    <property type="entry name" value="Zinc_finger_PHD-type_CS"/>
</dbReference>
<reference evidence="8" key="1">
    <citation type="submission" date="2019-12" db="EMBL/GenBank/DDBJ databases">
        <authorList>
            <person name="Scholes J."/>
        </authorList>
    </citation>
    <scope>NUCLEOTIDE SEQUENCE</scope>
</reference>
<dbReference type="InterPro" id="IPR013083">
    <property type="entry name" value="Znf_RING/FYVE/PHD"/>
</dbReference>
<keyword evidence="3" id="KW-0862">Zinc</keyword>
<protein>
    <submittedName>
        <fullName evidence="8">RING/FYVE/PHD zinc finger superfamily protein</fullName>
    </submittedName>
</protein>
<feature type="compositionally biased region" description="Basic residues" evidence="6">
    <location>
        <begin position="221"/>
        <end position="230"/>
    </location>
</feature>
<gene>
    <name evidence="8" type="ORF">SHERM_27001</name>
</gene>
<dbReference type="SUPFAM" id="SSF57903">
    <property type="entry name" value="FYVE/PHD zinc finger"/>
    <property type="match status" value="1"/>
</dbReference>
<feature type="region of interest" description="Disordered" evidence="6">
    <location>
        <begin position="576"/>
        <end position="596"/>
    </location>
</feature>
<dbReference type="Pfam" id="PF23121">
    <property type="entry name" value="SPOC_AIPP2"/>
    <property type="match status" value="1"/>
</dbReference>
<dbReference type="EMBL" id="CACSLK010027832">
    <property type="protein sequence ID" value="CAA0831656.1"/>
    <property type="molecule type" value="Genomic_DNA"/>
</dbReference>
<dbReference type="Proteomes" id="UP001153555">
    <property type="component" value="Unassembled WGS sequence"/>
</dbReference>
<comment type="caution">
    <text evidence="8">The sequence shown here is derived from an EMBL/GenBank/DDBJ whole genome shotgun (WGS) entry which is preliminary data.</text>
</comment>
<evidence type="ECO:0000256" key="4">
    <source>
        <dbReference type="ARBA" id="ARBA00023015"/>
    </source>
</evidence>
<dbReference type="PROSITE" id="PS01359">
    <property type="entry name" value="ZF_PHD_1"/>
    <property type="match status" value="1"/>
</dbReference>
<feature type="compositionally biased region" description="Basic and acidic residues" evidence="6">
    <location>
        <begin position="314"/>
        <end position="331"/>
    </location>
</feature>
<sequence length="596" mass="68036">MMQGTICLQCGDKGFWNAFVYCVKCVKLAVHRYCLDVIPETFDEFVYWVCDDCELEAQRKFTPVNNRDAGPTPTRDHMVAEEESVNLLSDINEEEENDLSAVRKEEHDHKHEPAKSNNALEEKRGNDINEEEENGLSAVREEEHDHKDEPAKSNKDLEEKRGNDINEEEENGLSALREEEHDHKDEPAKSNNALEEKKGNDKVRRQKRRLRKEASESTIKSTRRSRRKIKFTKENNKSIPAKKASSHKKEKNKERIKAFVGSEKDKKTLGNNASSCKKEKNERAKANGNKGPEQGERNHVFVRSSREKKRKRDSKWPSKKEEDEKGSTEKIVKKRRISSGKSKTKKPKATIPSEKIHDKEKQETCSEKPLVANIQLPKDGERGNFTNGDKNNLCESSPKDSYILSAEPVAMPIWRGSFDIRNEKRVMLSGVLGHVSILACQKVYDEALQFEAVLHLELLPKSDVWPKSFVTSEPSGDNIALYFFPSKKSEQDFDRLVDEMMRKELALKACVQNAELLIFNSSELPLLYWKFQGKYYLWGVFRQKQSTVSNFHPCREELNGKNPIKGTDKIVGSTKGPNALSPCSPLSNSASNCSHT</sequence>
<keyword evidence="1" id="KW-0479">Metal-binding</keyword>
<evidence type="ECO:0000256" key="6">
    <source>
        <dbReference type="SAM" id="MobiDB-lite"/>
    </source>
</evidence>
<dbReference type="GO" id="GO:0008270">
    <property type="term" value="F:zinc ion binding"/>
    <property type="evidence" value="ECO:0007669"/>
    <property type="project" value="UniProtKB-KW"/>
</dbReference>
<organism evidence="8 9">
    <name type="scientific">Striga hermonthica</name>
    <name type="common">Purple witchweed</name>
    <name type="synonym">Buchnera hermonthica</name>
    <dbReference type="NCBI Taxonomy" id="68872"/>
    <lineage>
        <taxon>Eukaryota</taxon>
        <taxon>Viridiplantae</taxon>
        <taxon>Streptophyta</taxon>
        <taxon>Embryophyta</taxon>
        <taxon>Tracheophyta</taxon>
        <taxon>Spermatophyta</taxon>
        <taxon>Magnoliopsida</taxon>
        <taxon>eudicotyledons</taxon>
        <taxon>Gunneridae</taxon>
        <taxon>Pentapetalae</taxon>
        <taxon>asterids</taxon>
        <taxon>lamiids</taxon>
        <taxon>Lamiales</taxon>
        <taxon>Orobanchaceae</taxon>
        <taxon>Buchnereae</taxon>
        <taxon>Striga</taxon>
    </lineage>
</organism>
<evidence type="ECO:0000259" key="7">
    <source>
        <dbReference type="Pfam" id="PF23121"/>
    </source>
</evidence>
<proteinExistence type="predicted"/>
<keyword evidence="5" id="KW-0804">Transcription</keyword>
<feature type="compositionally biased region" description="Basic and acidic residues" evidence="6">
    <location>
        <begin position="176"/>
        <end position="203"/>
    </location>
</feature>
<dbReference type="GO" id="GO:0140566">
    <property type="term" value="F:histone reader activity"/>
    <property type="evidence" value="ECO:0007669"/>
    <property type="project" value="InterPro"/>
</dbReference>
<dbReference type="InterPro" id="IPR011011">
    <property type="entry name" value="Znf_FYVE_PHD"/>
</dbReference>
<keyword evidence="9" id="KW-1185">Reference proteome</keyword>
<name>A0A9N7RI46_STRHE</name>
<dbReference type="InterPro" id="IPR049914">
    <property type="entry name" value="PHD1-3/5-6"/>
</dbReference>
<dbReference type="PANTHER" id="PTHR33304:SF18">
    <property type="entry name" value="CHROMATIN REGULATOR PHD FAMILY-RELATED"/>
    <property type="match status" value="1"/>
</dbReference>
<feature type="compositionally biased region" description="Polar residues" evidence="6">
    <location>
        <begin position="584"/>
        <end position="596"/>
    </location>
</feature>
<accession>A0A9N7RI46</accession>
<evidence type="ECO:0000256" key="3">
    <source>
        <dbReference type="ARBA" id="ARBA00022833"/>
    </source>
</evidence>
<evidence type="ECO:0000256" key="2">
    <source>
        <dbReference type="ARBA" id="ARBA00022771"/>
    </source>
</evidence>
<feature type="region of interest" description="Disordered" evidence="6">
    <location>
        <begin position="86"/>
        <end position="351"/>
    </location>
</feature>
<feature type="domain" description="AIPP2-like SPOC-like" evidence="7">
    <location>
        <begin position="414"/>
        <end position="541"/>
    </location>
</feature>
<feature type="compositionally biased region" description="Basic and acidic residues" evidence="6">
    <location>
        <begin position="101"/>
        <end position="127"/>
    </location>
</feature>
<feature type="compositionally biased region" description="Basic and acidic residues" evidence="6">
    <location>
        <begin position="139"/>
        <end position="164"/>
    </location>
</feature>
<dbReference type="OrthoDB" id="1932206at2759"/>
<evidence type="ECO:0000256" key="1">
    <source>
        <dbReference type="ARBA" id="ARBA00022723"/>
    </source>
</evidence>
<evidence type="ECO:0000256" key="5">
    <source>
        <dbReference type="ARBA" id="ARBA00023163"/>
    </source>
</evidence>
<dbReference type="AlphaFoldDB" id="A0A9N7RI46"/>